<sequence length="216" mass="25098">MSEQTNNLVQLFSKFLRNPKVLAALRNELVSARLQQRQGRNGAQGLLVQLWKQDGLTNTEISELLDIKPSSVTNQVKNLESRGLVERKTDEADKRVSRVFLTEAGKELKSQRSEQHDEKSEELFATLDQAEQAELLVLMQKLVANSDDEDVFNIFDGDLDGMWKFNPQKHHEHQIMRHEMQEMGREMRREAWQNRKDFGWGFGKRSGKRDDTKTED</sequence>
<dbReference type="InterPro" id="IPR036390">
    <property type="entry name" value="WH_DNA-bd_sf"/>
</dbReference>
<dbReference type="GO" id="GO:0003677">
    <property type="term" value="F:DNA binding"/>
    <property type="evidence" value="ECO:0007669"/>
    <property type="project" value="UniProtKB-KW"/>
</dbReference>
<dbReference type="InterPro" id="IPR036388">
    <property type="entry name" value="WH-like_DNA-bd_sf"/>
</dbReference>
<keyword evidence="2" id="KW-0238">DNA-binding</keyword>
<keyword evidence="3" id="KW-0804">Transcription</keyword>
<dbReference type="PANTHER" id="PTHR42756:SF1">
    <property type="entry name" value="TRANSCRIPTIONAL REPRESSOR OF EMRAB OPERON"/>
    <property type="match status" value="1"/>
</dbReference>
<dbReference type="PRINTS" id="PR00598">
    <property type="entry name" value="HTHMARR"/>
</dbReference>
<dbReference type="eggNOG" id="COG1846">
    <property type="taxonomic scope" value="Bacteria"/>
</dbReference>
<evidence type="ECO:0000313" key="5">
    <source>
        <dbReference type="EMBL" id="GAK30965.1"/>
    </source>
</evidence>
<dbReference type="SMART" id="SM00529">
    <property type="entry name" value="HTH_DTXR"/>
    <property type="match status" value="1"/>
</dbReference>
<dbReference type="SUPFAM" id="SSF46785">
    <property type="entry name" value="Winged helix' DNA-binding domain"/>
    <property type="match status" value="1"/>
</dbReference>
<evidence type="ECO:0000256" key="2">
    <source>
        <dbReference type="ARBA" id="ARBA00023125"/>
    </source>
</evidence>
<dbReference type="RefSeq" id="WP_045476697.1">
    <property type="nucleotide sequence ID" value="NZ_DF820489.1"/>
</dbReference>
<dbReference type="InterPro" id="IPR023187">
    <property type="entry name" value="Tscrpt_reg_MarR-type_CS"/>
</dbReference>
<protein>
    <submittedName>
        <fullName evidence="5">Transcriptional regulator</fullName>
    </submittedName>
</protein>
<dbReference type="InterPro" id="IPR022689">
    <property type="entry name" value="Iron_dep_repressor"/>
</dbReference>
<gene>
    <name evidence="5" type="ORF">WOSG25_060870</name>
</gene>
<dbReference type="PROSITE" id="PS00622">
    <property type="entry name" value="HTH_LUXR_1"/>
    <property type="match status" value="1"/>
</dbReference>
<dbReference type="Proteomes" id="UP000030643">
    <property type="component" value="Unassembled WGS sequence"/>
</dbReference>
<keyword evidence="6" id="KW-1185">Reference proteome</keyword>
<dbReference type="AlphaFoldDB" id="A0A069CT21"/>
<dbReference type="InterPro" id="IPR000835">
    <property type="entry name" value="HTH_MarR-typ"/>
</dbReference>
<dbReference type="Gene3D" id="1.10.10.10">
    <property type="entry name" value="Winged helix-like DNA-binding domain superfamily/Winged helix DNA-binding domain"/>
    <property type="match status" value="1"/>
</dbReference>
<feature type="domain" description="HTH marR-type" evidence="4">
    <location>
        <begin position="5"/>
        <end position="144"/>
    </location>
</feature>
<dbReference type="InterPro" id="IPR011991">
    <property type="entry name" value="ArsR-like_HTH"/>
</dbReference>
<dbReference type="GO" id="GO:0046914">
    <property type="term" value="F:transition metal ion binding"/>
    <property type="evidence" value="ECO:0007669"/>
    <property type="project" value="InterPro"/>
</dbReference>
<reference evidence="6" key="1">
    <citation type="journal article" date="2014" name="Genome Announc.">
        <title>Draft genome sequence of Weissella oryzae SG25T, isolated from fermented rice grains.</title>
        <authorList>
            <person name="Tanizawa Y."/>
            <person name="Fujisawa T."/>
            <person name="Mochizuki T."/>
            <person name="Kaminuma E."/>
            <person name="Suzuki Y."/>
            <person name="Nakamura Y."/>
            <person name="Tohno M."/>
        </authorList>
    </citation>
    <scope>NUCLEOTIDE SEQUENCE [LARGE SCALE GENOMIC DNA]</scope>
    <source>
        <strain evidence="6">DSM 25784 / JCM 18191 / LMG 30913 / SG25</strain>
    </source>
</reference>
<dbReference type="STRING" id="1329250.WOSG25_060870"/>
<dbReference type="InterPro" id="IPR000792">
    <property type="entry name" value="Tscrpt_reg_LuxR_C"/>
</dbReference>
<dbReference type="PROSITE" id="PS50995">
    <property type="entry name" value="HTH_MARR_2"/>
    <property type="match status" value="1"/>
</dbReference>
<organism evidence="5 6">
    <name type="scientific">Weissella oryzae (strain DSM 25784 / JCM 18191 / LMG 30913 / SG25)</name>
    <dbReference type="NCBI Taxonomy" id="1329250"/>
    <lineage>
        <taxon>Bacteria</taxon>
        <taxon>Bacillati</taxon>
        <taxon>Bacillota</taxon>
        <taxon>Bacilli</taxon>
        <taxon>Lactobacillales</taxon>
        <taxon>Lactobacillaceae</taxon>
        <taxon>Weissella</taxon>
    </lineage>
</organism>
<evidence type="ECO:0000256" key="3">
    <source>
        <dbReference type="ARBA" id="ARBA00023163"/>
    </source>
</evidence>
<evidence type="ECO:0000259" key="4">
    <source>
        <dbReference type="PROSITE" id="PS50995"/>
    </source>
</evidence>
<evidence type="ECO:0000256" key="1">
    <source>
        <dbReference type="ARBA" id="ARBA00023015"/>
    </source>
</evidence>
<dbReference type="EMBL" id="DF820489">
    <property type="protein sequence ID" value="GAK30965.1"/>
    <property type="molecule type" value="Genomic_DNA"/>
</dbReference>
<proteinExistence type="predicted"/>
<dbReference type="CDD" id="cd00090">
    <property type="entry name" value="HTH_ARSR"/>
    <property type="match status" value="1"/>
</dbReference>
<keyword evidence="1" id="KW-0805">Transcription regulation</keyword>
<dbReference type="OrthoDB" id="3242809at2"/>
<dbReference type="PANTHER" id="PTHR42756">
    <property type="entry name" value="TRANSCRIPTIONAL REGULATOR, MARR"/>
    <property type="match status" value="1"/>
</dbReference>
<dbReference type="GO" id="GO:0003700">
    <property type="term" value="F:DNA-binding transcription factor activity"/>
    <property type="evidence" value="ECO:0007669"/>
    <property type="project" value="InterPro"/>
</dbReference>
<accession>A0A069CT21</accession>
<dbReference type="PROSITE" id="PS01117">
    <property type="entry name" value="HTH_MARR_1"/>
    <property type="match status" value="1"/>
</dbReference>
<name>A0A069CT21_WEIOS</name>
<dbReference type="SMART" id="SM00347">
    <property type="entry name" value="HTH_MARR"/>
    <property type="match status" value="1"/>
</dbReference>
<evidence type="ECO:0000313" key="6">
    <source>
        <dbReference type="Proteomes" id="UP000030643"/>
    </source>
</evidence>
<dbReference type="Pfam" id="PF01047">
    <property type="entry name" value="MarR"/>
    <property type="match status" value="1"/>
</dbReference>